<reference evidence="3" key="3">
    <citation type="submission" date="2021-05" db="UniProtKB">
        <authorList>
            <consortium name="EnsemblPlants"/>
        </authorList>
    </citation>
    <scope>IDENTIFICATION</scope>
    <source>
        <strain evidence="3">cv. B73</strain>
    </source>
</reference>
<dbReference type="AlphaFoldDB" id="A0A804UH37"/>
<evidence type="ECO:0000256" key="1">
    <source>
        <dbReference type="SAM" id="Phobius"/>
    </source>
</evidence>
<dbReference type="EnsemblPlants" id="Zm00001eb357560_T001">
    <property type="protein sequence ID" value="Zm00001eb357560_P001"/>
    <property type="gene ID" value="Zm00001eb357560"/>
</dbReference>
<dbReference type="Pfam" id="PF06376">
    <property type="entry name" value="AGP"/>
    <property type="match status" value="2"/>
</dbReference>
<dbReference type="Gramene" id="Zm00001eb357560_T001">
    <property type="protein sequence ID" value="Zm00001eb357560_P001"/>
    <property type="gene ID" value="Zm00001eb357560"/>
</dbReference>
<keyword evidence="1" id="KW-1133">Transmembrane helix</keyword>
<dbReference type="InterPro" id="IPR009424">
    <property type="entry name" value="AGP16/20/22/41"/>
</dbReference>
<proteinExistence type="predicted"/>
<evidence type="ECO:0000313" key="3">
    <source>
        <dbReference type="EnsemblPlants" id="Zm00001eb357560_P001"/>
    </source>
</evidence>
<dbReference type="InParanoid" id="A0A804UH37"/>
<feature type="chain" id="PRO_5032501948" evidence="2">
    <location>
        <begin position="26"/>
        <end position="128"/>
    </location>
</feature>
<evidence type="ECO:0000256" key="2">
    <source>
        <dbReference type="SAM" id="SignalP"/>
    </source>
</evidence>
<reference evidence="3" key="2">
    <citation type="submission" date="2019-07" db="EMBL/GenBank/DDBJ databases">
        <authorList>
            <person name="Seetharam A."/>
            <person name="Woodhouse M."/>
            <person name="Cannon E."/>
        </authorList>
    </citation>
    <scope>NUCLEOTIDE SEQUENCE [LARGE SCALE GENOMIC DNA]</scope>
    <source>
        <strain evidence="3">cv. B73</strain>
    </source>
</reference>
<accession>A0A804UH37</accession>
<dbReference type="PANTHER" id="PTHR33374">
    <property type="entry name" value="ARABINOGALACTAN PROTEIN 20"/>
    <property type="match status" value="1"/>
</dbReference>
<keyword evidence="4" id="KW-1185">Reference proteome</keyword>
<keyword evidence="1" id="KW-0812">Transmembrane</keyword>
<protein>
    <submittedName>
        <fullName evidence="3">Uncharacterized protein</fullName>
    </submittedName>
</protein>
<reference evidence="4" key="1">
    <citation type="journal article" date="2009" name="Science">
        <title>The B73 maize genome: complexity, diversity, and dynamics.</title>
        <authorList>
            <person name="Schnable P.S."/>
            <person name="Ware D."/>
            <person name="Fulton R.S."/>
            <person name="Stein J.C."/>
            <person name="Wei F."/>
            <person name="Pasternak S."/>
            <person name="Liang C."/>
            <person name="Zhang J."/>
            <person name="Fulton L."/>
            <person name="Graves T.A."/>
            <person name="Minx P."/>
            <person name="Reily A.D."/>
            <person name="Courtney L."/>
            <person name="Kruchowski S.S."/>
            <person name="Tomlinson C."/>
            <person name="Strong C."/>
            <person name="Delehaunty K."/>
            <person name="Fronick C."/>
            <person name="Courtney B."/>
            <person name="Rock S.M."/>
            <person name="Belter E."/>
            <person name="Du F."/>
            <person name="Kim K."/>
            <person name="Abbott R.M."/>
            <person name="Cotton M."/>
            <person name="Levy A."/>
            <person name="Marchetto P."/>
            <person name="Ochoa K."/>
            <person name="Jackson S.M."/>
            <person name="Gillam B."/>
            <person name="Chen W."/>
            <person name="Yan L."/>
            <person name="Higginbotham J."/>
            <person name="Cardenas M."/>
            <person name="Waligorski J."/>
            <person name="Applebaum E."/>
            <person name="Phelps L."/>
            <person name="Falcone J."/>
            <person name="Kanchi K."/>
            <person name="Thane T."/>
            <person name="Scimone A."/>
            <person name="Thane N."/>
            <person name="Henke J."/>
            <person name="Wang T."/>
            <person name="Ruppert J."/>
            <person name="Shah N."/>
            <person name="Rotter K."/>
            <person name="Hodges J."/>
            <person name="Ingenthron E."/>
            <person name="Cordes M."/>
            <person name="Kohlberg S."/>
            <person name="Sgro J."/>
            <person name="Delgado B."/>
            <person name="Mead K."/>
            <person name="Chinwalla A."/>
            <person name="Leonard S."/>
            <person name="Crouse K."/>
            <person name="Collura K."/>
            <person name="Kudrna D."/>
            <person name="Currie J."/>
            <person name="He R."/>
            <person name="Angelova A."/>
            <person name="Rajasekar S."/>
            <person name="Mueller T."/>
            <person name="Lomeli R."/>
            <person name="Scara G."/>
            <person name="Ko A."/>
            <person name="Delaney K."/>
            <person name="Wissotski M."/>
            <person name="Lopez G."/>
            <person name="Campos D."/>
            <person name="Braidotti M."/>
            <person name="Ashley E."/>
            <person name="Golser W."/>
            <person name="Kim H."/>
            <person name="Lee S."/>
            <person name="Lin J."/>
            <person name="Dujmic Z."/>
            <person name="Kim W."/>
            <person name="Talag J."/>
            <person name="Zuccolo A."/>
            <person name="Fan C."/>
            <person name="Sebastian A."/>
            <person name="Kramer M."/>
            <person name="Spiegel L."/>
            <person name="Nascimento L."/>
            <person name="Zutavern T."/>
            <person name="Miller B."/>
            <person name="Ambroise C."/>
            <person name="Muller S."/>
            <person name="Spooner W."/>
            <person name="Narechania A."/>
            <person name="Ren L."/>
            <person name="Wei S."/>
            <person name="Kumari S."/>
            <person name="Faga B."/>
            <person name="Levy M.J."/>
            <person name="McMahan L."/>
            <person name="Van Buren P."/>
            <person name="Vaughn M.W."/>
            <person name="Ying K."/>
            <person name="Yeh C.-T."/>
            <person name="Emrich S.J."/>
            <person name="Jia Y."/>
            <person name="Kalyanaraman A."/>
            <person name="Hsia A.-P."/>
            <person name="Barbazuk W.B."/>
            <person name="Baucom R.S."/>
            <person name="Brutnell T.P."/>
            <person name="Carpita N.C."/>
            <person name="Chaparro C."/>
            <person name="Chia J.-M."/>
            <person name="Deragon J.-M."/>
            <person name="Estill J.C."/>
            <person name="Fu Y."/>
            <person name="Jeddeloh J.A."/>
            <person name="Han Y."/>
            <person name="Lee H."/>
            <person name="Li P."/>
            <person name="Lisch D.R."/>
            <person name="Liu S."/>
            <person name="Liu Z."/>
            <person name="Nagel D.H."/>
            <person name="McCann M.C."/>
            <person name="SanMiguel P."/>
            <person name="Myers A.M."/>
            <person name="Nettleton D."/>
            <person name="Nguyen J."/>
            <person name="Penning B.W."/>
            <person name="Ponnala L."/>
            <person name="Schneider K.L."/>
            <person name="Schwartz D.C."/>
            <person name="Sharma A."/>
            <person name="Soderlund C."/>
            <person name="Springer N.M."/>
            <person name="Sun Q."/>
            <person name="Wang H."/>
            <person name="Waterman M."/>
            <person name="Westerman R."/>
            <person name="Wolfgruber T.K."/>
            <person name="Yang L."/>
            <person name="Yu Y."/>
            <person name="Zhang L."/>
            <person name="Zhou S."/>
            <person name="Zhu Q."/>
            <person name="Bennetzen J.L."/>
            <person name="Dawe R.K."/>
            <person name="Jiang J."/>
            <person name="Jiang N."/>
            <person name="Presting G.G."/>
            <person name="Wessler S.R."/>
            <person name="Aluru S."/>
            <person name="Martienssen R.A."/>
            <person name="Clifton S.W."/>
            <person name="McCombie W.R."/>
            <person name="Wing R.A."/>
            <person name="Wilson R.K."/>
        </authorList>
    </citation>
    <scope>NUCLEOTIDE SEQUENCE [LARGE SCALE GENOMIC DNA]</scope>
    <source>
        <strain evidence="4">cv. B73</strain>
    </source>
</reference>
<name>A0A804UH37_MAIZE</name>
<keyword evidence="1" id="KW-0472">Membrane</keyword>
<keyword evidence="2" id="KW-0732">Signal</keyword>
<dbReference type="Proteomes" id="UP000007305">
    <property type="component" value="Chromosome 8"/>
</dbReference>
<evidence type="ECO:0000313" key="4">
    <source>
        <dbReference type="Proteomes" id="UP000007305"/>
    </source>
</evidence>
<feature type="transmembrane region" description="Helical" evidence="1">
    <location>
        <begin position="62"/>
        <end position="86"/>
    </location>
</feature>
<organism evidence="3 4">
    <name type="scientific">Zea mays</name>
    <name type="common">Maize</name>
    <dbReference type="NCBI Taxonomy" id="4577"/>
    <lineage>
        <taxon>Eukaryota</taxon>
        <taxon>Viridiplantae</taxon>
        <taxon>Streptophyta</taxon>
        <taxon>Embryophyta</taxon>
        <taxon>Tracheophyta</taxon>
        <taxon>Spermatophyta</taxon>
        <taxon>Magnoliopsida</taxon>
        <taxon>Liliopsida</taxon>
        <taxon>Poales</taxon>
        <taxon>Poaceae</taxon>
        <taxon>PACMAD clade</taxon>
        <taxon>Panicoideae</taxon>
        <taxon>Andropogonodae</taxon>
        <taxon>Andropogoneae</taxon>
        <taxon>Tripsacinae</taxon>
        <taxon>Zea</taxon>
    </lineage>
</organism>
<feature type="transmembrane region" description="Helical" evidence="1">
    <location>
        <begin position="107"/>
        <end position="127"/>
    </location>
</feature>
<sequence length="128" mass="13845">MASVKAYVLLLFTAFFSGLMKLSTAAQKPATITETARLIDAKGIDQAIAYLLMRAVRHLLRALIIAASVACVFLFTAFFFSGLMQLSMAAQLEKPVAAARVVVDAKTIDQAIAYLLMLAALFVTYLAH</sequence>
<feature type="signal peptide" evidence="2">
    <location>
        <begin position="1"/>
        <end position="25"/>
    </location>
</feature>